<dbReference type="OrthoDB" id="5364171at2759"/>
<dbReference type="AlphaFoldDB" id="A0A067Q2A5"/>
<protein>
    <submittedName>
        <fullName evidence="1">Uncharacterized protein</fullName>
    </submittedName>
</protein>
<keyword evidence="2" id="KW-1185">Reference proteome</keyword>
<dbReference type="EMBL" id="KL197714">
    <property type="protein sequence ID" value="KDQ60280.1"/>
    <property type="molecule type" value="Genomic_DNA"/>
</dbReference>
<dbReference type="HOGENOM" id="CLU_1250478_0_0_1"/>
<accession>A0A067Q2A5</accession>
<sequence length="256" mass="28786">MSPFYAYVQNVADDNTWRFLLTFASQDVCDEWWRVVSTPPSPWASSMTRVNPQFYTHNANLINIWDFFTRGDFTTSSRAFVGRFFLTLLNDKGGRDLSIIPQTYVTDNISGNWFFIRSKSDPRRYWFSPGADQLCLSPQSSAIDKLVVSTVGRTRFRIQLLNHDNNLRDGSAVIIGSDQITISISETAFVGPRGRASNGDLVASNGLDNRSDIRFADLRDGFKARTQVSKGLNGETVYVEDIIRVNGSGDAWELAI</sequence>
<reference evidence="2" key="1">
    <citation type="journal article" date="2014" name="Proc. Natl. Acad. Sci. U.S.A.">
        <title>Extensive sampling of basidiomycete genomes demonstrates inadequacy of the white-rot/brown-rot paradigm for wood decay fungi.</title>
        <authorList>
            <person name="Riley R."/>
            <person name="Salamov A.A."/>
            <person name="Brown D.W."/>
            <person name="Nagy L.G."/>
            <person name="Floudas D."/>
            <person name="Held B.W."/>
            <person name="Levasseur A."/>
            <person name="Lombard V."/>
            <person name="Morin E."/>
            <person name="Otillar R."/>
            <person name="Lindquist E.A."/>
            <person name="Sun H."/>
            <person name="LaButti K.M."/>
            <person name="Schmutz J."/>
            <person name="Jabbour D."/>
            <person name="Luo H."/>
            <person name="Baker S.E."/>
            <person name="Pisabarro A.G."/>
            <person name="Walton J.D."/>
            <person name="Blanchette R.A."/>
            <person name="Henrissat B."/>
            <person name="Martin F."/>
            <person name="Cullen D."/>
            <person name="Hibbett D.S."/>
            <person name="Grigoriev I.V."/>
        </authorList>
    </citation>
    <scope>NUCLEOTIDE SEQUENCE [LARGE SCALE GENOMIC DNA]</scope>
    <source>
        <strain evidence="2">MUCL 33604</strain>
    </source>
</reference>
<evidence type="ECO:0000313" key="1">
    <source>
        <dbReference type="EMBL" id="KDQ60280.1"/>
    </source>
</evidence>
<name>A0A067Q2A5_9AGAM</name>
<organism evidence="1 2">
    <name type="scientific">Jaapia argillacea MUCL 33604</name>
    <dbReference type="NCBI Taxonomy" id="933084"/>
    <lineage>
        <taxon>Eukaryota</taxon>
        <taxon>Fungi</taxon>
        <taxon>Dikarya</taxon>
        <taxon>Basidiomycota</taxon>
        <taxon>Agaricomycotina</taxon>
        <taxon>Agaricomycetes</taxon>
        <taxon>Agaricomycetidae</taxon>
        <taxon>Jaapiales</taxon>
        <taxon>Jaapiaceae</taxon>
        <taxon>Jaapia</taxon>
    </lineage>
</organism>
<dbReference type="Proteomes" id="UP000027265">
    <property type="component" value="Unassembled WGS sequence"/>
</dbReference>
<dbReference type="InParanoid" id="A0A067Q2A5"/>
<evidence type="ECO:0000313" key="2">
    <source>
        <dbReference type="Proteomes" id="UP000027265"/>
    </source>
</evidence>
<gene>
    <name evidence="1" type="ORF">JAAARDRAFT_125537</name>
</gene>
<proteinExistence type="predicted"/>